<accession>A0A7Y0MW64</accession>
<proteinExistence type="predicted"/>
<protein>
    <submittedName>
        <fullName evidence="1">DUF2787 domain-containing protein</fullName>
    </submittedName>
</protein>
<reference evidence="1 2" key="1">
    <citation type="submission" date="2020-04" db="EMBL/GenBank/DDBJ databases">
        <title>Whole-genome sequencing of Vibrio spp. from China reveals different genetic environments of blaCTX-M-14 among diverse lineages.</title>
        <authorList>
            <person name="Zheng Z."/>
            <person name="Ye L."/>
            <person name="Chen S."/>
        </authorList>
    </citation>
    <scope>NUCLEOTIDE SEQUENCE [LARGE SCALE GENOMIC DNA]</scope>
    <source>
        <strain evidence="1 2">Vb1636</strain>
    </source>
</reference>
<dbReference type="RefSeq" id="WP_169628696.1">
    <property type="nucleotide sequence ID" value="NZ_JABCMA010000012.1"/>
</dbReference>
<name>A0A7Y0MW64_VIBAL</name>
<dbReference type="AlphaFoldDB" id="A0A7Y0MW64"/>
<evidence type="ECO:0000313" key="1">
    <source>
        <dbReference type="EMBL" id="NMR74473.1"/>
    </source>
</evidence>
<dbReference type="InterPro" id="IPR021248">
    <property type="entry name" value="DUF2787"/>
</dbReference>
<dbReference type="Pfam" id="PF10980">
    <property type="entry name" value="DUF2787"/>
    <property type="match status" value="1"/>
</dbReference>
<dbReference type="EMBL" id="JABCMA010000012">
    <property type="protein sequence ID" value="NMR74473.1"/>
    <property type="molecule type" value="Genomic_DNA"/>
</dbReference>
<sequence length="140" mass="16117">MAIQHQFEPCALPISELMFQTLLSQIEQHSELGKTSITLNFRDSAYSAEAGGYHPVEVSLQWTKSNTWLIQYITDFAYVGNVYPELERCVDFDVSTGQVYLTGLGWTNIDRCEVRDFYQLWESNFLSYLTMGVYDDIKSS</sequence>
<gene>
    <name evidence="1" type="ORF">HKB35_12685</name>
</gene>
<dbReference type="Proteomes" id="UP000565155">
    <property type="component" value="Unassembled WGS sequence"/>
</dbReference>
<dbReference type="Gene3D" id="3.10.450.430">
    <property type="entry name" value="Protein of unknown function DUF2787"/>
    <property type="match status" value="1"/>
</dbReference>
<evidence type="ECO:0000313" key="2">
    <source>
        <dbReference type="Proteomes" id="UP000565155"/>
    </source>
</evidence>
<dbReference type="PANTHER" id="PTHR38978:SF2">
    <property type="entry name" value="DUF2787 DOMAIN-CONTAINING PROTEIN"/>
    <property type="match status" value="1"/>
</dbReference>
<comment type="caution">
    <text evidence="1">The sequence shown here is derived from an EMBL/GenBank/DDBJ whole genome shotgun (WGS) entry which is preliminary data.</text>
</comment>
<dbReference type="PANTHER" id="PTHR38978">
    <property type="entry name" value="DUF2787 DOMAIN-CONTAINING PROTEIN"/>
    <property type="match status" value="1"/>
</dbReference>
<organism evidence="1 2">
    <name type="scientific">Vibrio alginolyticus</name>
    <dbReference type="NCBI Taxonomy" id="663"/>
    <lineage>
        <taxon>Bacteria</taxon>
        <taxon>Pseudomonadati</taxon>
        <taxon>Pseudomonadota</taxon>
        <taxon>Gammaproteobacteria</taxon>
        <taxon>Vibrionales</taxon>
        <taxon>Vibrionaceae</taxon>
        <taxon>Vibrio</taxon>
    </lineage>
</organism>